<dbReference type="InterPro" id="IPR000209">
    <property type="entry name" value="Peptidase_S8/S53_dom"/>
</dbReference>
<proteinExistence type="inferred from homology"/>
<evidence type="ECO:0000259" key="6">
    <source>
        <dbReference type="Pfam" id="PF17766"/>
    </source>
</evidence>
<evidence type="ECO:0000313" key="7">
    <source>
        <dbReference type="EMBL" id="KAF0892361.1"/>
    </source>
</evidence>
<evidence type="ECO:0008006" key="9">
    <source>
        <dbReference type="Google" id="ProtNLM"/>
    </source>
</evidence>
<comment type="similarity">
    <text evidence="1 3">Belongs to the peptidase S8 family.</text>
</comment>
<keyword evidence="8" id="KW-1185">Reference proteome</keyword>
<dbReference type="Pfam" id="PF00082">
    <property type="entry name" value="Peptidase_S8"/>
    <property type="match status" value="1"/>
</dbReference>
<dbReference type="OrthoDB" id="206201at2759"/>
<dbReference type="SUPFAM" id="SSF52743">
    <property type="entry name" value="Subtilisin-like"/>
    <property type="match status" value="1"/>
</dbReference>
<dbReference type="InterPro" id="IPR036852">
    <property type="entry name" value="Peptidase_S8/S53_dom_sf"/>
</dbReference>
<sequence>MRVVAPTPGADGQLQFRLVAAKDAAAPDITGTERAEECQDAAALRRRADVLRGSIVICSFSRGFYYGTSTVTAIVDTAEALGFTGFILLASAQYGDFVAQPLPFSVPGVMVPRVADAQAVWSYYAEHALYASSTTVFGTTAAITEGRVALFTDAAPVVARYSSRGPDVVDMGSTPADVLKPDILAPGDQIWAAWSTLSANGPILAGERFAMMSGTSMAAPHVGGVAALVRQRHPSWGPSAVASAMSTTARRHDRRGSPIMSEGFDVGALHPATPFDYGAGFINPAGALDPGLVVSTDFNDYISFLCSLPQLGSDDVLATTGVACPSPRLDSPADLNLPSITVSALRGSLSVRRAVTNVAGNMERYICAAVPPVGVAVAVSPGWFEIAPGETQEMVIELEVTWASGEFSFGEIVLTGSLDHLVRLPLAQTTQKRPAPVDGGPASSTRRKTDLTSFCRIASKNDDDGAKKGKGPMLLSGSREVWSHKKKM</sequence>
<dbReference type="EMBL" id="SPHZ02000011">
    <property type="protein sequence ID" value="KAF0892361.1"/>
    <property type="molecule type" value="Genomic_DNA"/>
</dbReference>
<evidence type="ECO:0000259" key="5">
    <source>
        <dbReference type="Pfam" id="PF00082"/>
    </source>
</evidence>
<dbReference type="AlphaFoldDB" id="A0A6G1BX31"/>
<dbReference type="Gene3D" id="3.40.50.200">
    <property type="entry name" value="Peptidase S8/S53 domain"/>
    <property type="match status" value="1"/>
</dbReference>
<evidence type="ECO:0000256" key="4">
    <source>
        <dbReference type="SAM" id="MobiDB-lite"/>
    </source>
</evidence>
<comment type="caution">
    <text evidence="7">The sequence shown here is derived from an EMBL/GenBank/DDBJ whole genome shotgun (WGS) entry which is preliminary data.</text>
</comment>
<dbReference type="Proteomes" id="UP000479710">
    <property type="component" value="Unassembled WGS sequence"/>
</dbReference>
<comment type="caution">
    <text evidence="3">Lacks conserved residue(s) required for the propagation of feature annotation.</text>
</comment>
<gene>
    <name evidence="7" type="ORF">E2562_015440</name>
</gene>
<evidence type="ECO:0000256" key="3">
    <source>
        <dbReference type="PROSITE-ProRule" id="PRU01240"/>
    </source>
</evidence>
<feature type="region of interest" description="Disordered" evidence="4">
    <location>
        <begin position="461"/>
        <end position="488"/>
    </location>
</feature>
<dbReference type="InterPro" id="IPR041469">
    <property type="entry name" value="Subtilisin-like_FN3"/>
</dbReference>
<dbReference type="InterPro" id="IPR045051">
    <property type="entry name" value="SBT"/>
</dbReference>
<evidence type="ECO:0000256" key="1">
    <source>
        <dbReference type="ARBA" id="ARBA00011073"/>
    </source>
</evidence>
<evidence type="ECO:0000256" key="2">
    <source>
        <dbReference type="ARBA" id="ARBA00022729"/>
    </source>
</evidence>
<reference evidence="7 8" key="1">
    <citation type="submission" date="2019-11" db="EMBL/GenBank/DDBJ databases">
        <title>Whole genome sequence of Oryza granulata.</title>
        <authorList>
            <person name="Li W."/>
        </authorList>
    </citation>
    <scope>NUCLEOTIDE SEQUENCE [LARGE SCALE GENOMIC DNA]</scope>
    <source>
        <strain evidence="8">cv. Menghai</strain>
        <tissue evidence="7">Leaf</tissue>
    </source>
</reference>
<evidence type="ECO:0000313" key="8">
    <source>
        <dbReference type="Proteomes" id="UP000479710"/>
    </source>
</evidence>
<feature type="domain" description="Peptidase S8/S53" evidence="5">
    <location>
        <begin position="125"/>
        <end position="253"/>
    </location>
</feature>
<dbReference type="PANTHER" id="PTHR10795">
    <property type="entry name" value="PROPROTEIN CONVERTASE SUBTILISIN/KEXIN"/>
    <property type="match status" value="1"/>
</dbReference>
<feature type="domain" description="Subtilisin-like protease fibronectin type-III" evidence="6">
    <location>
        <begin position="334"/>
        <end position="427"/>
    </location>
</feature>
<dbReference type="Gene3D" id="3.50.30.30">
    <property type="match status" value="1"/>
</dbReference>
<dbReference type="GO" id="GO:0004252">
    <property type="term" value="F:serine-type endopeptidase activity"/>
    <property type="evidence" value="ECO:0007669"/>
    <property type="project" value="InterPro"/>
</dbReference>
<protein>
    <recommendedName>
        <fullName evidence="9">Peptidase S8/S53 domain-containing protein</fullName>
    </recommendedName>
</protein>
<name>A0A6G1BX31_9ORYZ</name>
<dbReference type="PROSITE" id="PS51892">
    <property type="entry name" value="SUBTILASE"/>
    <property type="match status" value="1"/>
</dbReference>
<dbReference type="GO" id="GO:0006508">
    <property type="term" value="P:proteolysis"/>
    <property type="evidence" value="ECO:0007669"/>
    <property type="project" value="InterPro"/>
</dbReference>
<organism evidence="7 8">
    <name type="scientific">Oryza meyeriana var. granulata</name>
    <dbReference type="NCBI Taxonomy" id="110450"/>
    <lineage>
        <taxon>Eukaryota</taxon>
        <taxon>Viridiplantae</taxon>
        <taxon>Streptophyta</taxon>
        <taxon>Embryophyta</taxon>
        <taxon>Tracheophyta</taxon>
        <taxon>Spermatophyta</taxon>
        <taxon>Magnoliopsida</taxon>
        <taxon>Liliopsida</taxon>
        <taxon>Poales</taxon>
        <taxon>Poaceae</taxon>
        <taxon>BOP clade</taxon>
        <taxon>Oryzoideae</taxon>
        <taxon>Oryzeae</taxon>
        <taxon>Oryzinae</taxon>
        <taxon>Oryza</taxon>
        <taxon>Oryza meyeriana</taxon>
    </lineage>
</organism>
<keyword evidence="2" id="KW-0732">Signal</keyword>
<accession>A0A6G1BX31</accession>
<dbReference type="Pfam" id="PF17766">
    <property type="entry name" value="fn3_6"/>
    <property type="match status" value="1"/>
</dbReference>
<dbReference type="Gene3D" id="2.60.40.2310">
    <property type="match status" value="1"/>
</dbReference>